<evidence type="ECO:0000313" key="8">
    <source>
        <dbReference type="EMBL" id="KAK1743923.1"/>
    </source>
</evidence>
<organism evidence="7">
    <name type="scientific">Skeletonema marinoi</name>
    <dbReference type="NCBI Taxonomy" id="267567"/>
    <lineage>
        <taxon>Eukaryota</taxon>
        <taxon>Sar</taxon>
        <taxon>Stramenopiles</taxon>
        <taxon>Ochrophyta</taxon>
        <taxon>Bacillariophyta</taxon>
        <taxon>Coscinodiscophyceae</taxon>
        <taxon>Thalassiosirophycidae</taxon>
        <taxon>Thalassiosirales</taxon>
        <taxon>Skeletonemataceae</taxon>
        <taxon>Skeletonema</taxon>
        <taxon>Skeletonema marinoi-dohrnii complex</taxon>
    </lineage>
</organism>
<accession>A0A7S2KRP5</accession>
<reference evidence="7" key="1">
    <citation type="submission" date="2021-01" db="EMBL/GenBank/DDBJ databases">
        <authorList>
            <person name="Corre E."/>
            <person name="Pelletier E."/>
            <person name="Niang G."/>
            <person name="Scheremetjew M."/>
            <person name="Finn R."/>
            <person name="Kale V."/>
            <person name="Holt S."/>
            <person name="Cochrane G."/>
            <person name="Meng A."/>
            <person name="Brown T."/>
            <person name="Cohen L."/>
        </authorList>
    </citation>
    <scope>NUCLEOTIDE SEQUENCE</scope>
    <source>
        <strain evidence="7">SM1012Den-03</strain>
    </source>
</reference>
<keyword evidence="2 5" id="KW-0812">Transmembrane</keyword>
<dbReference type="EMBL" id="JATAAI010000008">
    <property type="protein sequence ID" value="KAK1743923.1"/>
    <property type="molecule type" value="Genomic_DNA"/>
</dbReference>
<sequence length="592" mass="61992">MVLSTNKNMPLLGGLLLVFSALEGGHALVAPPSSTRLQHHRSSGNDVIRPAAPTLPFNLNSGVVPHTNWIERQQPPSRVYHHSACVRRNNFALRSSATSSSDATSATQETEAPISITMIVGIASALVGYFYCKCLKIGFNLLWRQFPNSNLSKAIPSSKHILCMMTLGGAIVATLSTLFFPTLFSAHDYVHVLSKESDGSDDEKNKMDKFPGIKYMFPLLGLSLITSISGFSLGPEAPMVGAGSLVGVNLGRRYIKSKEKSGDSSGIDVSKLEETLAYAGAAGALTGALNFPLAGPIFALEFTSRRAGLAGAAGKNWNAVMMASLAGMAVIRGLLVPTAHVGGHFTYSAKAAIGVLHGREMVLAGLGMGVCGAVAGTCFHKSVSFLKSAIWRKNESSKAVVIGKKVLLAMLIGYISTLFPQTMFWGEPSMQCMVDGQCTPFSATPHGIPAAMMQAAIVNPNQPFASGSAALQVGLAKFSAIALASAAKFPGGVIFPLLSNGASLGHALVSALGPVLPTASSSLVPPMMIMSFMAAMLTSITRTPAASVLILAFTASGITPLSVLLPGALMASYVSVWVSERLSKDSFFSYSE</sequence>
<dbReference type="PANTHER" id="PTHR43427:SF12">
    <property type="entry name" value="CHLORIDE TRANSPORTER"/>
    <property type="match status" value="1"/>
</dbReference>
<dbReference type="Pfam" id="PF00654">
    <property type="entry name" value="Voltage_CLC"/>
    <property type="match status" value="1"/>
</dbReference>
<keyword evidence="4 5" id="KW-0472">Membrane</keyword>
<dbReference type="CDD" id="cd00400">
    <property type="entry name" value="Voltage_gated_ClC"/>
    <property type="match status" value="1"/>
</dbReference>
<evidence type="ECO:0000313" key="9">
    <source>
        <dbReference type="Proteomes" id="UP001224775"/>
    </source>
</evidence>
<gene>
    <name evidence="8" type="ORF">QTG54_005520</name>
    <name evidence="7" type="ORF">SMAR0320_LOCUS4725</name>
</gene>
<feature type="transmembrane region" description="Helical" evidence="5">
    <location>
        <begin position="161"/>
        <end position="184"/>
    </location>
</feature>
<feature type="transmembrane region" description="Helical" evidence="5">
    <location>
        <begin position="399"/>
        <end position="419"/>
    </location>
</feature>
<dbReference type="EMBL" id="HBGZ01006721">
    <property type="protein sequence ID" value="CAD9584812.1"/>
    <property type="molecule type" value="Transcribed_RNA"/>
</dbReference>
<evidence type="ECO:0000256" key="1">
    <source>
        <dbReference type="ARBA" id="ARBA00004141"/>
    </source>
</evidence>
<feature type="transmembrane region" description="Helical" evidence="5">
    <location>
        <begin position="215"/>
        <end position="234"/>
    </location>
</feature>
<dbReference type="GO" id="GO:0016020">
    <property type="term" value="C:membrane"/>
    <property type="evidence" value="ECO:0007669"/>
    <property type="project" value="UniProtKB-SubCell"/>
</dbReference>
<feature type="transmembrane region" description="Helical" evidence="5">
    <location>
        <begin position="548"/>
        <end position="574"/>
    </location>
</feature>
<reference evidence="8" key="2">
    <citation type="submission" date="2023-06" db="EMBL/GenBank/DDBJ databases">
        <title>Survivors Of The Sea: Transcriptome response of Skeletonema marinoi to long-term dormancy.</title>
        <authorList>
            <person name="Pinder M.I.M."/>
            <person name="Kourtchenko O."/>
            <person name="Robertson E.K."/>
            <person name="Larsson T."/>
            <person name="Maumus F."/>
            <person name="Osuna-Cruz C.M."/>
            <person name="Vancaester E."/>
            <person name="Stenow R."/>
            <person name="Vandepoele K."/>
            <person name="Ploug H."/>
            <person name="Bruchert V."/>
            <person name="Godhe A."/>
            <person name="Topel M."/>
        </authorList>
    </citation>
    <scope>NUCLEOTIDE SEQUENCE</scope>
    <source>
        <strain evidence="8">R05AC</strain>
    </source>
</reference>
<dbReference type="GO" id="GO:0015108">
    <property type="term" value="F:chloride transmembrane transporter activity"/>
    <property type="evidence" value="ECO:0007669"/>
    <property type="project" value="InterPro"/>
</dbReference>
<keyword evidence="6" id="KW-0732">Signal</keyword>
<keyword evidence="3 5" id="KW-1133">Transmembrane helix</keyword>
<protein>
    <submittedName>
        <fullName evidence="8">CLC family voltage-gated chloride channel protein</fullName>
    </submittedName>
</protein>
<keyword evidence="9" id="KW-1185">Reference proteome</keyword>
<name>A0A7S2KRP5_9STRA</name>
<evidence type="ECO:0000256" key="2">
    <source>
        <dbReference type="ARBA" id="ARBA00022692"/>
    </source>
</evidence>
<evidence type="ECO:0000256" key="6">
    <source>
        <dbReference type="SAM" id="SignalP"/>
    </source>
</evidence>
<dbReference type="InterPro" id="IPR014743">
    <property type="entry name" value="Cl-channel_core"/>
</dbReference>
<evidence type="ECO:0000256" key="5">
    <source>
        <dbReference type="SAM" id="Phobius"/>
    </source>
</evidence>
<comment type="subcellular location">
    <subcellularLocation>
        <location evidence="1">Membrane</location>
        <topology evidence="1">Multi-pass membrane protein</topology>
    </subcellularLocation>
</comment>
<feature type="transmembrane region" description="Helical" evidence="5">
    <location>
        <begin position="361"/>
        <end position="379"/>
    </location>
</feature>
<dbReference type="AlphaFoldDB" id="A0A7S2KRP5"/>
<dbReference type="InterPro" id="IPR001807">
    <property type="entry name" value="ClC"/>
</dbReference>
<evidence type="ECO:0000256" key="3">
    <source>
        <dbReference type="ARBA" id="ARBA00022989"/>
    </source>
</evidence>
<dbReference type="InterPro" id="IPR050368">
    <property type="entry name" value="ClC-type_chloride_channel"/>
</dbReference>
<dbReference type="SUPFAM" id="SSF81340">
    <property type="entry name" value="Clc chloride channel"/>
    <property type="match status" value="1"/>
</dbReference>
<dbReference type="Proteomes" id="UP001224775">
    <property type="component" value="Unassembled WGS sequence"/>
</dbReference>
<evidence type="ECO:0000256" key="4">
    <source>
        <dbReference type="ARBA" id="ARBA00023136"/>
    </source>
</evidence>
<dbReference type="PANTHER" id="PTHR43427">
    <property type="entry name" value="CHLORIDE CHANNEL PROTEIN CLC-E"/>
    <property type="match status" value="1"/>
</dbReference>
<feature type="transmembrane region" description="Helical" evidence="5">
    <location>
        <begin position="319"/>
        <end position="341"/>
    </location>
</feature>
<proteinExistence type="predicted"/>
<feature type="chain" id="PRO_5042409307" evidence="6">
    <location>
        <begin position="28"/>
        <end position="592"/>
    </location>
</feature>
<dbReference type="Gene3D" id="1.10.3080.10">
    <property type="entry name" value="Clc chloride channel"/>
    <property type="match status" value="1"/>
</dbReference>
<feature type="transmembrane region" description="Helical" evidence="5">
    <location>
        <begin position="112"/>
        <end position="132"/>
    </location>
</feature>
<feature type="signal peptide" evidence="6">
    <location>
        <begin position="1"/>
        <end position="27"/>
    </location>
</feature>
<evidence type="ECO:0000313" key="7">
    <source>
        <dbReference type="EMBL" id="CAD9584812.1"/>
    </source>
</evidence>
<dbReference type="PRINTS" id="PR00762">
    <property type="entry name" value="CLCHANNEL"/>
</dbReference>